<sequence>MLRYAFSWNEDAAHKALRSVVADPLLHHHHQQQQQWNATLLDTILLTILTERDEILRTSALLFLEEHASALIQDFSRLNKVFSVIDNLISAPTAAAEHHTHVALAVSYGLKAQALVTYTTLLLDMNCFEAQPQVFDQFVDLLCGVVKNINRPADRVLRAYACECLHQLELAHPGLLYPLLGPDWHAGSAYTATVRTTQPPPPSSHRQQLQLGALVADEMLHVNEAYARLFFTTVLHLTQQLVQEIVARGPLPLQSSTTITSTNNDTPFSAASSVAMAPMLAPTRQDAAGLPAMPPMPAFASLDDVEREREREREPSSQAPQFPAPPQPIPHTPSASAPSGSTDNGLSNGTGNGAGVGVSSLPLPPYDLPEGMSPPRLPRKLVRTLMRAISLVLETMPTYSEWTKLYVAERLSLFIRLLALPCRVVLHHFEPLLDSLGVPLIHAVLAVVAQFQTEGQIPDETLEAIFARLLSVIQNTAVEPCFRLLAVRWLISLACYSPMDSILFQYTSELCPKWHDPLDLKELKLQSLLWCFERTGRIPCNLLCVLDSLSEFRYCIRPVGAHAVVFRFLLRVLLRFAAHIDRLGLESYLCDLLRSHPHLLPSVLAMVRRCQTPPHKGQAVGYKILRSLGDFVSTLEPPSRIPHYFALLVTLAQTESIDPGYVLTALRRVVMSPAVQGSWSVGVRVIVVCRQVMLYHPQRAIYTPMTRLLDYLATYHPDVDMRDRALLYMTLLTHTGSAALGRVLRQDAKVPDQLAQHLTPVIPRTVRLLDGPLPFLTLFKSLDERRTLGLHDGGHAVFRLPTHLPTQAGDIALHERWGERPEDDWRPTEMMDVVHMSPTPTPTPTPIAPPSLSREAVSAALKAYLAFVESAPSLIRLPFVLRYKRGTAKGSGSNKLGSLLEGSVCLSSPASAPSPAASFPRQIYALEMSFSASSNFVPIAPIRIPYLSDGEGTGDSERFPSMFKLLLRLQPIAPVPTSFNVSIAFNDAEGQTYTGHLEAFFVTFQDMCLPPRAPPQLWAAFFEALWTAQHMCRSVKVLEMSRERVVRLIGLTLGPFVVPSRVRVEREDFDFEQEECFESPASRHHDHQQQHHQQDGRPSPTPPPLSPPTATHFVYSYDDTDRDTLDISPSAATAAAAAVSAAAGGSSGGGCGVVTETVCVMVFVPPRHHLLMRFTLSHMTCVVRIATDRYHLLSHMDGFFASWGDMVDSDG</sequence>
<dbReference type="InParanoid" id="A0A0G4G187"/>
<evidence type="ECO:0000259" key="4">
    <source>
        <dbReference type="Pfam" id="PF21590"/>
    </source>
</evidence>
<dbReference type="GO" id="GO:0030119">
    <property type="term" value="C:AP-type membrane coat adaptor complex"/>
    <property type="evidence" value="ECO:0007669"/>
    <property type="project" value="TreeGrafter"/>
</dbReference>
<dbReference type="InterPro" id="IPR038741">
    <property type="entry name" value="AP5B1"/>
</dbReference>
<dbReference type="Pfam" id="PF21589">
    <property type="entry name" value="AP5B1_barrel"/>
    <property type="match status" value="1"/>
</dbReference>
<accession>A0A0G4G187</accession>
<dbReference type="InterPro" id="IPR048981">
    <property type="entry name" value="AP5B1_C"/>
</dbReference>
<evidence type="ECO:0000256" key="1">
    <source>
        <dbReference type="SAM" id="MobiDB-lite"/>
    </source>
</evidence>
<feature type="compositionally biased region" description="Pro residues" evidence="1">
    <location>
        <begin position="322"/>
        <end position="331"/>
    </location>
</feature>
<feature type="region of interest" description="Disordered" evidence="1">
    <location>
        <begin position="1079"/>
        <end position="1112"/>
    </location>
</feature>
<dbReference type="OMA" id="SEPFNHA"/>
<keyword evidence="6" id="KW-1185">Reference proteome</keyword>
<protein>
    <submittedName>
        <fullName evidence="5">Uncharacterized protein</fullName>
    </submittedName>
</protein>
<dbReference type="PhylomeDB" id="A0A0G4G187"/>
<dbReference type="Proteomes" id="UP000041254">
    <property type="component" value="Unassembled WGS sequence"/>
</dbReference>
<feature type="compositionally biased region" description="Basic and acidic residues" evidence="1">
    <location>
        <begin position="304"/>
        <end position="315"/>
    </location>
</feature>
<feature type="domain" description="AP-5 complex subunit beta-1 beta-barrel" evidence="3">
    <location>
        <begin position="922"/>
        <end position="998"/>
    </location>
</feature>
<dbReference type="PANTHER" id="PTHR34033">
    <property type="entry name" value="AP-5 COMPLEX SUBUNIT BETA-1"/>
    <property type="match status" value="1"/>
</dbReference>
<dbReference type="STRING" id="1169540.A0A0G4G187"/>
<feature type="domain" description="AP5B1 C-terminal" evidence="4">
    <location>
        <begin position="1156"/>
        <end position="1200"/>
    </location>
</feature>
<name>A0A0G4G187_VITBC</name>
<proteinExistence type="predicted"/>
<dbReference type="Pfam" id="PF21588">
    <property type="entry name" value="AP5B1_middle"/>
    <property type="match status" value="1"/>
</dbReference>
<dbReference type="AlphaFoldDB" id="A0A0G4G187"/>
<evidence type="ECO:0000313" key="6">
    <source>
        <dbReference type="Proteomes" id="UP000041254"/>
    </source>
</evidence>
<feature type="compositionally biased region" description="Basic and acidic residues" evidence="1">
    <location>
        <begin position="1081"/>
        <end position="1095"/>
    </location>
</feature>
<dbReference type="VEuPathDB" id="CryptoDB:Vbra_9572"/>
<dbReference type="InterPro" id="IPR016024">
    <property type="entry name" value="ARM-type_fold"/>
</dbReference>
<feature type="compositionally biased region" description="Polar residues" evidence="1">
    <location>
        <begin position="337"/>
        <end position="347"/>
    </location>
</feature>
<feature type="region of interest" description="Disordered" evidence="1">
    <location>
        <begin position="303"/>
        <end position="373"/>
    </location>
</feature>
<dbReference type="EMBL" id="CDMY01000539">
    <property type="protein sequence ID" value="CEM21248.1"/>
    <property type="molecule type" value="Genomic_DNA"/>
</dbReference>
<dbReference type="Pfam" id="PF21590">
    <property type="entry name" value="AP5B1_C"/>
    <property type="match status" value="1"/>
</dbReference>
<evidence type="ECO:0000313" key="5">
    <source>
        <dbReference type="EMBL" id="CEM21248.1"/>
    </source>
</evidence>
<dbReference type="SUPFAM" id="SSF48371">
    <property type="entry name" value="ARM repeat"/>
    <property type="match status" value="1"/>
</dbReference>
<feature type="domain" description="AP5B1 middle" evidence="2">
    <location>
        <begin position="384"/>
        <end position="735"/>
    </location>
</feature>
<reference evidence="5 6" key="1">
    <citation type="submission" date="2014-11" db="EMBL/GenBank/DDBJ databases">
        <authorList>
            <person name="Zhu J."/>
            <person name="Qi W."/>
            <person name="Song R."/>
        </authorList>
    </citation>
    <scope>NUCLEOTIDE SEQUENCE [LARGE SCALE GENOMIC DNA]</scope>
</reference>
<dbReference type="GO" id="GO:0016197">
    <property type="term" value="P:endosomal transport"/>
    <property type="evidence" value="ECO:0007669"/>
    <property type="project" value="InterPro"/>
</dbReference>
<dbReference type="InterPro" id="IPR048980">
    <property type="entry name" value="AP5B1_barrel"/>
</dbReference>
<organism evidence="5 6">
    <name type="scientific">Vitrella brassicaformis (strain CCMP3155)</name>
    <dbReference type="NCBI Taxonomy" id="1169540"/>
    <lineage>
        <taxon>Eukaryota</taxon>
        <taxon>Sar</taxon>
        <taxon>Alveolata</taxon>
        <taxon>Colpodellida</taxon>
        <taxon>Vitrellaceae</taxon>
        <taxon>Vitrella</taxon>
    </lineage>
</organism>
<dbReference type="PANTHER" id="PTHR34033:SF1">
    <property type="entry name" value="AP-5 COMPLEX SUBUNIT BETA-1"/>
    <property type="match status" value="1"/>
</dbReference>
<gene>
    <name evidence="5" type="ORF">Vbra_9572</name>
</gene>
<dbReference type="OrthoDB" id="646197at2759"/>
<evidence type="ECO:0000259" key="3">
    <source>
        <dbReference type="Pfam" id="PF21589"/>
    </source>
</evidence>
<dbReference type="InterPro" id="IPR048979">
    <property type="entry name" value="AP5B1_middle"/>
</dbReference>
<evidence type="ECO:0000259" key="2">
    <source>
        <dbReference type="Pfam" id="PF21588"/>
    </source>
</evidence>